<name>A0AAJ2KS21_ALKPS</name>
<sequence>MHKMLESFIEAILQGDQHRAWEIVLKAEQTYKDNIHIYEDLITAAMREIGRSWESNDLTVADEHLATSTIDFIMTYYHSKKSKNYQSSQHKAMFLCPAGEHHDIGITMVSHLFEDFGWSTKLLGPNVPCADAVQFAKQWKPDVIGISITLTYNLAQIENYIKELNQSGLKPVMMIGGRLVTTYQLSSFITEQTLLFDDVEELKRWLRRHSKGAWQGVTSKAYHSSLFSDRSTV</sequence>
<dbReference type="GO" id="GO:0005829">
    <property type="term" value="C:cytosol"/>
    <property type="evidence" value="ECO:0007669"/>
    <property type="project" value="TreeGrafter"/>
</dbReference>
<keyword evidence="2" id="KW-0170">Cobalt</keyword>
<dbReference type="GO" id="GO:0008705">
    <property type="term" value="F:methionine synthase activity"/>
    <property type="evidence" value="ECO:0007669"/>
    <property type="project" value="TreeGrafter"/>
</dbReference>
<dbReference type="GO" id="GO:0046653">
    <property type="term" value="P:tetrahydrofolate metabolic process"/>
    <property type="evidence" value="ECO:0007669"/>
    <property type="project" value="TreeGrafter"/>
</dbReference>
<dbReference type="SUPFAM" id="SSF52242">
    <property type="entry name" value="Cobalamin (vitamin B12)-binding domain"/>
    <property type="match status" value="1"/>
</dbReference>
<organism evidence="4 5">
    <name type="scientific">Alkalihalophilus pseudofirmus</name>
    <name type="common">Bacillus pseudofirmus</name>
    <dbReference type="NCBI Taxonomy" id="79885"/>
    <lineage>
        <taxon>Bacteria</taxon>
        <taxon>Bacillati</taxon>
        <taxon>Bacillota</taxon>
        <taxon>Bacilli</taxon>
        <taxon>Bacillales</taxon>
        <taxon>Bacillaceae</taxon>
        <taxon>Alkalihalophilus</taxon>
    </lineage>
</organism>
<evidence type="ECO:0000313" key="4">
    <source>
        <dbReference type="EMBL" id="MDV2883691.1"/>
    </source>
</evidence>
<comment type="caution">
    <text evidence="4">The sequence shown here is derived from an EMBL/GenBank/DDBJ whole genome shotgun (WGS) entry which is preliminary data.</text>
</comment>
<dbReference type="EMBL" id="JAWJAY010000001">
    <property type="protein sequence ID" value="MDV2883691.1"/>
    <property type="molecule type" value="Genomic_DNA"/>
</dbReference>
<dbReference type="InterPro" id="IPR036594">
    <property type="entry name" value="Meth_synthase_dom"/>
</dbReference>
<dbReference type="Pfam" id="PF02310">
    <property type="entry name" value="B12-binding"/>
    <property type="match status" value="1"/>
</dbReference>
<dbReference type="Gene3D" id="1.10.1240.10">
    <property type="entry name" value="Methionine synthase domain"/>
    <property type="match status" value="1"/>
</dbReference>
<dbReference type="PANTHER" id="PTHR45833:SF1">
    <property type="entry name" value="METHIONINE SYNTHASE"/>
    <property type="match status" value="1"/>
</dbReference>
<dbReference type="Pfam" id="PF02607">
    <property type="entry name" value="B12-binding_2"/>
    <property type="match status" value="1"/>
</dbReference>
<dbReference type="GO" id="GO:0046872">
    <property type="term" value="F:metal ion binding"/>
    <property type="evidence" value="ECO:0007669"/>
    <property type="project" value="UniProtKB-KW"/>
</dbReference>
<dbReference type="CDD" id="cd02065">
    <property type="entry name" value="B12-binding_like"/>
    <property type="match status" value="1"/>
</dbReference>
<dbReference type="InterPro" id="IPR036724">
    <property type="entry name" value="Cobalamin-bd_sf"/>
</dbReference>
<dbReference type="InterPro" id="IPR003759">
    <property type="entry name" value="Cbl-bd_cap"/>
</dbReference>
<evidence type="ECO:0000256" key="2">
    <source>
        <dbReference type="ARBA" id="ARBA00023285"/>
    </source>
</evidence>
<evidence type="ECO:0000256" key="1">
    <source>
        <dbReference type="ARBA" id="ARBA00022723"/>
    </source>
</evidence>
<accession>A0AAJ2KS21</accession>
<dbReference type="GO" id="GO:0050667">
    <property type="term" value="P:homocysteine metabolic process"/>
    <property type="evidence" value="ECO:0007669"/>
    <property type="project" value="TreeGrafter"/>
</dbReference>
<gene>
    <name evidence="4" type="ORF">RYX45_00760</name>
</gene>
<evidence type="ECO:0000259" key="3">
    <source>
        <dbReference type="PROSITE" id="PS51332"/>
    </source>
</evidence>
<dbReference type="RefSeq" id="WP_323465582.1">
    <property type="nucleotide sequence ID" value="NZ_CP144224.1"/>
</dbReference>
<keyword evidence="1" id="KW-0479">Metal-binding</keyword>
<proteinExistence type="predicted"/>
<dbReference type="InterPro" id="IPR006158">
    <property type="entry name" value="Cobalamin-bd"/>
</dbReference>
<evidence type="ECO:0000313" key="5">
    <source>
        <dbReference type="Proteomes" id="UP001285636"/>
    </source>
</evidence>
<dbReference type="Proteomes" id="UP001285636">
    <property type="component" value="Unassembled WGS sequence"/>
</dbReference>
<dbReference type="Gene3D" id="3.40.50.280">
    <property type="entry name" value="Cobalamin-binding domain"/>
    <property type="match status" value="1"/>
</dbReference>
<dbReference type="AlphaFoldDB" id="A0AAJ2KS21"/>
<feature type="domain" description="B12-binding" evidence="3">
    <location>
        <begin position="89"/>
        <end position="216"/>
    </location>
</feature>
<dbReference type="PROSITE" id="PS51332">
    <property type="entry name" value="B12_BINDING"/>
    <property type="match status" value="1"/>
</dbReference>
<dbReference type="PANTHER" id="PTHR45833">
    <property type="entry name" value="METHIONINE SYNTHASE"/>
    <property type="match status" value="1"/>
</dbReference>
<reference evidence="4" key="1">
    <citation type="submission" date="2023-10" db="EMBL/GenBank/DDBJ databases">
        <title>Screening of Alkalihalophilus pseudofirmusBZ-TG-HK211 and Its Alleviation of Salt Stress on Rapeseed Growth.</title>
        <authorList>
            <person name="Zhao B."/>
            <person name="Guo T."/>
        </authorList>
    </citation>
    <scope>NUCLEOTIDE SEQUENCE</scope>
    <source>
        <strain evidence="4">BZ-TG-HK211</strain>
    </source>
</reference>
<dbReference type="InterPro" id="IPR050554">
    <property type="entry name" value="Met_Synthase/Corrinoid"/>
</dbReference>
<dbReference type="GO" id="GO:0031419">
    <property type="term" value="F:cobalamin binding"/>
    <property type="evidence" value="ECO:0007669"/>
    <property type="project" value="InterPro"/>
</dbReference>
<protein>
    <submittedName>
        <fullName evidence="4">Cobalamin-dependent protein</fullName>
    </submittedName>
</protein>
<dbReference type="SUPFAM" id="SSF47644">
    <property type="entry name" value="Methionine synthase domain"/>
    <property type="match status" value="1"/>
</dbReference>